<keyword evidence="1" id="KW-0479">Metal-binding</keyword>
<protein>
    <recommendedName>
        <fullName evidence="6">C2H2-type domain-containing protein</fullName>
    </recommendedName>
</protein>
<dbReference type="Proteomes" id="UP000002358">
    <property type="component" value="Chromosome 5"/>
</dbReference>
<keyword evidence="8" id="KW-1185">Reference proteome</keyword>
<name>A0A7M7H9W0_NASVI</name>
<dbReference type="InterPro" id="IPR013087">
    <property type="entry name" value="Znf_C2H2_type"/>
</dbReference>
<dbReference type="PANTHER" id="PTHR24379:SF121">
    <property type="entry name" value="C2H2-TYPE DOMAIN-CONTAINING PROTEIN"/>
    <property type="match status" value="1"/>
</dbReference>
<evidence type="ECO:0000256" key="2">
    <source>
        <dbReference type="ARBA" id="ARBA00022737"/>
    </source>
</evidence>
<evidence type="ECO:0000256" key="3">
    <source>
        <dbReference type="ARBA" id="ARBA00022771"/>
    </source>
</evidence>
<dbReference type="Gene3D" id="3.30.40.10">
    <property type="entry name" value="Zinc/RING finger domain, C3HC4 (zinc finger)"/>
    <property type="match status" value="1"/>
</dbReference>
<evidence type="ECO:0000313" key="8">
    <source>
        <dbReference type="Proteomes" id="UP000002358"/>
    </source>
</evidence>
<evidence type="ECO:0000256" key="4">
    <source>
        <dbReference type="ARBA" id="ARBA00022833"/>
    </source>
</evidence>
<keyword evidence="2" id="KW-0677">Repeat</keyword>
<accession>A0A7M7H9W0</accession>
<dbReference type="GeneID" id="100123604"/>
<keyword evidence="4" id="KW-0862">Zinc</keyword>
<dbReference type="OrthoDB" id="1405595at2759"/>
<evidence type="ECO:0000256" key="1">
    <source>
        <dbReference type="ARBA" id="ARBA00022723"/>
    </source>
</evidence>
<dbReference type="GO" id="GO:0008270">
    <property type="term" value="F:zinc ion binding"/>
    <property type="evidence" value="ECO:0007669"/>
    <property type="project" value="UniProtKB-KW"/>
</dbReference>
<feature type="domain" description="C2H2-type" evidence="6">
    <location>
        <begin position="663"/>
        <end position="686"/>
    </location>
</feature>
<organism evidence="7 8">
    <name type="scientific">Nasonia vitripennis</name>
    <name type="common">Parasitic wasp</name>
    <dbReference type="NCBI Taxonomy" id="7425"/>
    <lineage>
        <taxon>Eukaryota</taxon>
        <taxon>Metazoa</taxon>
        <taxon>Ecdysozoa</taxon>
        <taxon>Arthropoda</taxon>
        <taxon>Hexapoda</taxon>
        <taxon>Insecta</taxon>
        <taxon>Pterygota</taxon>
        <taxon>Neoptera</taxon>
        <taxon>Endopterygota</taxon>
        <taxon>Hymenoptera</taxon>
        <taxon>Apocrita</taxon>
        <taxon>Proctotrupomorpha</taxon>
        <taxon>Chalcidoidea</taxon>
        <taxon>Pteromalidae</taxon>
        <taxon>Pteromalinae</taxon>
        <taxon>Nasonia</taxon>
    </lineage>
</organism>
<dbReference type="InParanoid" id="A0A7M7H9W0"/>
<dbReference type="PANTHER" id="PTHR24379">
    <property type="entry name" value="KRAB AND ZINC FINGER DOMAIN-CONTAINING"/>
    <property type="match status" value="1"/>
</dbReference>
<dbReference type="SMART" id="SM00355">
    <property type="entry name" value="ZnF_C2H2"/>
    <property type="match status" value="14"/>
</dbReference>
<dbReference type="PROSITE" id="PS00028">
    <property type="entry name" value="ZINC_FINGER_C2H2_1"/>
    <property type="match status" value="3"/>
</dbReference>
<dbReference type="PROSITE" id="PS50157">
    <property type="entry name" value="ZINC_FINGER_C2H2_2"/>
    <property type="match status" value="2"/>
</dbReference>
<keyword evidence="3 5" id="KW-0863">Zinc-finger</keyword>
<dbReference type="RefSeq" id="XP_008207230.1">
    <property type="nucleotide sequence ID" value="XM_008209008.4"/>
</dbReference>
<dbReference type="EnsemblMetazoa" id="XM_008209008">
    <property type="protein sequence ID" value="XP_008207230"/>
    <property type="gene ID" value="LOC100123604"/>
</dbReference>
<evidence type="ECO:0000313" key="7">
    <source>
        <dbReference type="EnsemblMetazoa" id="XP_008207230"/>
    </source>
</evidence>
<dbReference type="InterPro" id="IPR013083">
    <property type="entry name" value="Znf_RING/FYVE/PHD"/>
</dbReference>
<evidence type="ECO:0000256" key="5">
    <source>
        <dbReference type="PROSITE-ProRule" id="PRU00042"/>
    </source>
</evidence>
<proteinExistence type="predicted"/>
<sequence>MLRFSANTRVFYRTCYDLFMEIDYCGAVATPSTQDDDNLPDDALFDSNDAKYVAELKTFISSENAMNYRDEEIMPDSTTEGYAILLSENSNNDDKIESSISFGEYCNNKNGTEGENIQEIDIKEEEEVDDVIMVSSQGHSNEAIEMTGDGSAENLMPRQRLHNETPIIDENNAEKNDIRNANNFINRQRRNEILNFLRMYCTECINVGINKGLPGPKRKCVKCNRMLRFKCLKCKERFKKYHTAYQHVKFRCIHETLLKCFKCNYTTLDERNLAYHTKQYHDNNQCSKCGEKFENYATLKKHRIHQCKFKTLKIKKKLDVYSNMEHFCEKCDKIISKGQRTFYKKCEDCFQYSCMRCTNCKLLCRNNMAAYTHLKFKCPAFALNCHHCNYKTSENSVLEKHLQDLHLPKKCKLCNIVLSGKISLKRHMLELHKKQKVTMNAVKNSWLETFCSKCDNILERNNQTTEKCFDCTSDKVLYQCKVCLKRYAYKSSIYSHYYTVHRTSDKRKKSACIKCSICENIIPLKGLRKHMKTTHTIINCKKCGVKCENYDFWMKHKAEQCSSKDDDFVKCSICDFLTTNKNLYKHIKYQHTAIDCQRCGTKLENSTKLEEHLRNECVFRDKATIRCPTCNTLLKRKNFNKHMYEVHTFDVYHNVTQSDGNSHNCTLCGCIFFTARELTKHIKYVHDTWTCSQCGMKCDDYYCMRRHQAYECSSNNNCKKTDNINVYCSECCESAKLIYALKVSKCSVCQGVLQYQCGTCRTNCKNYKNVKAHIRKVCSEKPSLSCPYCDHKEKTESLLEIHIKKCINSNQSIT</sequence>
<feature type="domain" description="C2H2-type" evidence="6">
    <location>
        <begin position="478"/>
        <end position="506"/>
    </location>
</feature>
<evidence type="ECO:0000259" key="6">
    <source>
        <dbReference type="PROSITE" id="PS50157"/>
    </source>
</evidence>
<dbReference type="AlphaFoldDB" id="A0A7M7H9W0"/>
<dbReference type="Gene3D" id="3.30.160.60">
    <property type="entry name" value="Classic Zinc Finger"/>
    <property type="match status" value="1"/>
</dbReference>
<reference evidence="7" key="1">
    <citation type="submission" date="2021-01" db="UniProtKB">
        <authorList>
            <consortium name="EnsemblMetazoa"/>
        </authorList>
    </citation>
    <scope>IDENTIFICATION</scope>
</reference>